<reference evidence="10 11" key="1">
    <citation type="submission" date="2020-10" db="EMBL/GenBank/DDBJ databases">
        <title>Sequencing the genomes of 1000 actinobacteria strains.</title>
        <authorList>
            <person name="Klenk H.-P."/>
        </authorList>
    </citation>
    <scope>NUCLEOTIDE SEQUENCE [LARGE SCALE GENOMIC DNA]</scope>
    <source>
        <strain evidence="10 11">DSM 43173</strain>
    </source>
</reference>
<dbReference type="PANTHER" id="PTHR30572:SF4">
    <property type="entry name" value="ABC TRANSPORTER PERMEASE YTRF"/>
    <property type="match status" value="1"/>
</dbReference>
<feature type="transmembrane region" description="Helical" evidence="8">
    <location>
        <begin position="481"/>
        <end position="501"/>
    </location>
</feature>
<evidence type="ECO:0000256" key="2">
    <source>
        <dbReference type="ARBA" id="ARBA00022475"/>
    </source>
</evidence>
<dbReference type="InterPro" id="IPR050250">
    <property type="entry name" value="Macrolide_Exporter_MacB"/>
</dbReference>
<keyword evidence="3 8" id="KW-0812">Transmembrane</keyword>
<evidence type="ECO:0000256" key="7">
    <source>
        <dbReference type="SAM" id="MobiDB-lite"/>
    </source>
</evidence>
<feature type="transmembrane region" description="Helical" evidence="8">
    <location>
        <begin position="359"/>
        <end position="379"/>
    </location>
</feature>
<proteinExistence type="inferred from homology"/>
<keyword evidence="4 8" id="KW-1133">Transmembrane helix</keyword>
<protein>
    <submittedName>
        <fullName evidence="10">ABC transport system permease protein</fullName>
    </submittedName>
</protein>
<feature type="compositionally biased region" description="Polar residues" evidence="7">
    <location>
        <begin position="67"/>
        <end position="81"/>
    </location>
</feature>
<feature type="transmembrane region" description="Helical" evidence="8">
    <location>
        <begin position="267"/>
        <end position="290"/>
    </location>
</feature>
<organism evidence="10 11">
    <name type="scientific">Nonomuraea angiospora</name>
    <dbReference type="NCBI Taxonomy" id="46172"/>
    <lineage>
        <taxon>Bacteria</taxon>
        <taxon>Bacillati</taxon>
        <taxon>Actinomycetota</taxon>
        <taxon>Actinomycetes</taxon>
        <taxon>Streptosporangiales</taxon>
        <taxon>Streptosporangiaceae</taxon>
        <taxon>Nonomuraea</taxon>
    </lineage>
</organism>
<feature type="transmembrane region" description="Helical" evidence="8">
    <location>
        <begin position="409"/>
        <end position="427"/>
    </location>
</feature>
<dbReference type="InterPro" id="IPR003838">
    <property type="entry name" value="ABC3_permease_C"/>
</dbReference>
<name>A0ABR9M3R1_9ACTN</name>
<dbReference type="PANTHER" id="PTHR30572">
    <property type="entry name" value="MEMBRANE COMPONENT OF TRANSPORTER-RELATED"/>
    <property type="match status" value="1"/>
</dbReference>
<evidence type="ECO:0000259" key="9">
    <source>
        <dbReference type="Pfam" id="PF02687"/>
    </source>
</evidence>
<comment type="similarity">
    <text evidence="6">Belongs to the ABC-4 integral membrane protein family.</text>
</comment>
<evidence type="ECO:0000256" key="3">
    <source>
        <dbReference type="ARBA" id="ARBA00022692"/>
    </source>
</evidence>
<feature type="transmembrane region" description="Helical" evidence="8">
    <location>
        <begin position="433"/>
        <end position="452"/>
    </location>
</feature>
<evidence type="ECO:0000256" key="8">
    <source>
        <dbReference type="SAM" id="Phobius"/>
    </source>
</evidence>
<comment type="caution">
    <text evidence="10">The sequence shown here is derived from an EMBL/GenBank/DDBJ whole genome shotgun (WGS) entry which is preliminary data.</text>
</comment>
<evidence type="ECO:0000256" key="5">
    <source>
        <dbReference type="ARBA" id="ARBA00023136"/>
    </source>
</evidence>
<dbReference type="RefSeq" id="WP_192787634.1">
    <property type="nucleotide sequence ID" value="NZ_JADBEK010000001.1"/>
</dbReference>
<evidence type="ECO:0000256" key="4">
    <source>
        <dbReference type="ARBA" id="ARBA00022989"/>
    </source>
</evidence>
<keyword evidence="2" id="KW-1003">Cell membrane</keyword>
<gene>
    <name evidence="10" type="ORF">H4W80_005460</name>
</gene>
<keyword evidence="11" id="KW-1185">Reference proteome</keyword>
<feature type="transmembrane region" description="Helical" evidence="8">
    <location>
        <begin position="814"/>
        <end position="839"/>
    </location>
</feature>
<comment type="subcellular location">
    <subcellularLocation>
        <location evidence="1">Cell membrane</location>
        <topology evidence="1">Multi-pass membrane protein</topology>
    </subcellularLocation>
</comment>
<sequence>MSAFRAALRISRRDALRFKGRTALIMVMIGLPVLVITAVLTGAATTSITGRDKLDSTLGAADARIATSPSRTPVEQNSDGEITNMRPSDRPGRPWTPAEIGALLQGRLLRYQANVVEARLADGYTRTDVFEVDLRDPLTRGMRRLVEGRFATAPGEVAVSPALIDSGVRMGDTIKTWRPDRTVRVVGIAEHPNRPGLREMLALPEGLLPHQNDGNDSGWLIDTAAPVQRPDVRRLNKVGLSVKSRFLIERSDAGDSGPRDLHGLVELGVAVVLIVTETVLLAGPAFAVGLRRRRRELAVIAAQGGSGRHLKTIVLADGLVLGGVAALLGAALGIGAGLVAEWFAARWLDWTHGPADVPWAQVLGVAALGVVSALTAAIVPAIQASRQSPVHVLAGRAAVDTPGRAGRPVLGAVLVLLGLVALGFALHRGMLSVVLASTLVVFGLVALMPWLVQATGRLAGRLPLPLRLSVRDASRHRVRTASATAAVMAATMAAVALGIGVNSTYVSRDERRGSTVPAGTTVIRAYKTDDQKWARVRALVQQKLPGASLINGLEVTDAQGDPVTLRFAWPEDCKRRCNPPDYVFHSVAAADEGVLAFLQKRRDPQAAAALAAGKAVAFEPRIVRDGMVTLQTEAWGETSAKTFRVPAVAAAAAEPGQGGVVIPPSALASAGLKVQQRALYAAYTDVDDQRLTTELTAAIGDQASVFVERGTAEDRFVTLLILLAAALVLVLGGTFAATGLAAADMRQDLDTLSAVGGTARVRRLVVAAQAAYISGLGALVGLVAGTVSGIALTWPLTRGGYRTMELFNPGATTIAVPWLFLAGVVVGLPLLAALTAGLFTRTRLVLARRVA</sequence>
<dbReference type="EMBL" id="JADBEK010000001">
    <property type="protein sequence ID" value="MBE1587202.1"/>
    <property type="molecule type" value="Genomic_DNA"/>
</dbReference>
<feature type="region of interest" description="Disordered" evidence="7">
    <location>
        <begin position="67"/>
        <end position="95"/>
    </location>
</feature>
<evidence type="ECO:0000313" key="11">
    <source>
        <dbReference type="Proteomes" id="UP000633509"/>
    </source>
</evidence>
<feature type="domain" description="ABC3 transporter permease C-terminal" evidence="9">
    <location>
        <begin position="270"/>
        <end position="389"/>
    </location>
</feature>
<feature type="transmembrane region" description="Helical" evidence="8">
    <location>
        <begin position="716"/>
        <end position="743"/>
    </location>
</feature>
<feature type="transmembrane region" description="Helical" evidence="8">
    <location>
        <begin position="21"/>
        <end position="44"/>
    </location>
</feature>
<dbReference type="Pfam" id="PF02687">
    <property type="entry name" value="FtsX"/>
    <property type="match status" value="1"/>
</dbReference>
<dbReference type="Proteomes" id="UP000633509">
    <property type="component" value="Unassembled WGS sequence"/>
</dbReference>
<evidence type="ECO:0000256" key="1">
    <source>
        <dbReference type="ARBA" id="ARBA00004651"/>
    </source>
</evidence>
<evidence type="ECO:0000313" key="10">
    <source>
        <dbReference type="EMBL" id="MBE1587202.1"/>
    </source>
</evidence>
<accession>A0ABR9M3R1</accession>
<feature type="transmembrane region" description="Helical" evidence="8">
    <location>
        <begin position="318"/>
        <end position="339"/>
    </location>
</feature>
<keyword evidence="5 8" id="KW-0472">Membrane</keyword>
<evidence type="ECO:0000256" key="6">
    <source>
        <dbReference type="ARBA" id="ARBA00038076"/>
    </source>
</evidence>
<feature type="transmembrane region" description="Helical" evidence="8">
    <location>
        <begin position="764"/>
        <end position="794"/>
    </location>
</feature>